<proteinExistence type="predicted"/>
<dbReference type="Proteomes" id="UP000265520">
    <property type="component" value="Unassembled WGS sequence"/>
</dbReference>
<sequence>GFKLSLQGFMLSLNTERNSVLLPNIFVCKVLANLSRSSCKGMICRNPPDCIGINIRRN</sequence>
<feature type="non-terminal residue" evidence="1">
    <location>
        <position position="1"/>
    </location>
</feature>
<evidence type="ECO:0000313" key="2">
    <source>
        <dbReference type="Proteomes" id="UP000265520"/>
    </source>
</evidence>
<dbReference type="EMBL" id="LXQA010417478">
    <property type="protein sequence ID" value="MCI50505.1"/>
    <property type="molecule type" value="Genomic_DNA"/>
</dbReference>
<keyword evidence="2" id="KW-1185">Reference proteome</keyword>
<accession>A0A392SR40</accession>
<name>A0A392SR40_9FABA</name>
<protein>
    <submittedName>
        <fullName evidence="1">Uncharacterized protein</fullName>
    </submittedName>
</protein>
<organism evidence="1 2">
    <name type="scientific">Trifolium medium</name>
    <dbReference type="NCBI Taxonomy" id="97028"/>
    <lineage>
        <taxon>Eukaryota</taxon>
        <taxon>Viridiplantae</taxon>
        <taxon>Streptophyta</taxon>
        <taxon>Embryophyta</taxon>
        <taxon>Tracheophyta</taxon>
        <taxon>Spermatophyta</taxon>
        <taxon>Magnoliopsida</taxon>
        <taxon>eudicotyledons</taxon>
        <taxon>Gunneridae</taxon>
        <taxon>Pentapetalae</taxon>
        <taxon>rosids</taxon>
        <taxon>fabids</taxon>
        <taxon>Fabales</taxon>
        <taxon>Fabaceae</taxon>
        <taxon>Papilionoideae</taxon>
        <taxon>50 kb inversion clade</taxon>
        <taxon>NPAAA clade</taxon>
        <taxon>Hologalegina</taxon>
        <taxon>IRL clade</taxon>
        <taxon>Trifolieae</taxon>
        <taxon>Trifolium</taxon>
    </lineage>
</organism>
<evidence type="ECO:0000313" key="1">
    <source>
        <dbReference type="EMBL" id="MCI50505.1"/>
    </source>
</evidence>
<reference evidence="1 2" key="1">
    <citation type="journal article" date="2018" name="Front. Plant Sci.">
        <title>Red Clover (Trifolium pratense) and Zigzag Clover (T. medium) - A Picture of Genomic Similarities and Differences.</title>
        <authorList>
            <person name="Dluhosova J."/>
            <person name="Istvanek J."/>
            <person name="Nedelnik J."/>
            <person name="Repkova J."/>
        </authorList>
    </citation>
    <scope>NUCLEOTIDE SEQUENCE [LARGE SCALE GENOMIC DNA]</scope>
    <source>
        <strain evidence="2">cv. 10/8</strain>
        <tissue evidence="1">Leaf</tissue>
    </source>
</reference>
<comment type="caution">
    <text evidence="1">The sequence shown here is derived from an EMBL/GenBank/DDBJ whole genome shotgun (WGS) entry which is preliminary data.</text>
</comment>
<dbReference type="AlphaFoldDB" id="A0A392SR40"/>